<dbReference type="Gene3D" id="3.40.50.80">
    <property type="entry name" value="Nucleotide-binding domain of ferredoxin-NADP reductase (FNR) module"/>
    <property type="match status" value="1"/>
</dbReference>
<evidence type="ECO:0000313" key="4">
    <source>
        <dbReference type="Proteomes" id="UP000275663"/>
    </source>
</evidence>
<keyword evidence="4" id="KW-1185">Reference proteome</keyword>
<dbReference type="SUPFAM" id="SSF63380">
    <property type="entry name" value="Riboflavin synthase domain-like"/>
    <property type="match status" value="1"/>
</dbReference>
<dbReference type="InterPro" id="IPR007037">
    <property type="entry name" value="SIP_rossman_dom"/>
</dbReference>
<comment type="similarity">
    <text evidence="1">Belongs to the SIP oxidoreductase family.</text>
</comment>
<dbReference type="PANTHER" id="PTHR30157:SF0">
    <property type="entry name" value="NADPH-DEPENDENT FERRIC-CHELATE REDUCTASE"/>
    <property type="match status" value="1"/>
</dbReference>
<dbReference type="InterPro" id="IPR039261">
    <property type="entry name" value="FNR_nucleotide-bd"/>
</dbReference>
<reference evidence="3 4" key="1">
    <citation type="journal article" date="2011" name="Int. J. Syst. Evol. Microbiol.">
        <title>Description of Undibacterium oligocarboniphilum sp. nov., isolated from purified water, and Undibacterium pigrum strain CCUG 49012 as the type strain of Undibacterium parvum sp. nov., and emended descriptions of the genus Undibacterium and the species Undibacterium pigrum.</title>
        <authorList>
            <person name="Eder W."/>
            <person name="Wanner G."/>
            <person name="Ludwig W."/>
            <person name="Busse H.J."/>
            <person name="Ziemke-Kageler F."/>
            <person name="Lang E."/>
        </authorList>
    </citation>
    <scope>NUCLEOTIDE SEQUENCE [LARGE SCALE GENOMIC DNA]</scope>
    <source>
        <strain evidence="3 4">DSM 23061</strain>
    </source>
</reference>
<evidence type="ECO:0000313" key="3">
    <source>
        <dbReference type="EMBL" id="AZP10896.1"/>
    </source>
</evidence>
<dbReference type="InterPro" id="IPR017927">
    <property type="entry name" value="FAD-bd_FR_type"/>
</dbReference>
<feature type="domain" description="FAD-binding FR-type" evidence="2">
    <location>
        <begin position="40"/>
        <end position="148"/>
    </location>
</feature>
<dbReference type="Proteomes" id="UP000275663">
    <property type="component" value="Chromosome"/>
</dbReference>
<dbReference type="PANTHER" id="PTHR30157">
    <property type="entry name" value="FERRIC REDUCTASE, NADPH-DEPENDENT"/>
    <property type="match status" value="1"/>
</dbReference>
<dbReference type="InterPro" id="IPR039374">
    <property type="entry name" value="SIP_fam"/>
</dbReference>
<dbReference type="Pfam" id="PF08021">
    <property type="entry name" value="FAD_binding_9"/>
    <property type="match status" value="1"/>
</dbReference>
<organism evidence="3 4">
    <name type="scientific">Undibacterium parvum</name>
    <dbReference type="NCBI Taxonomy" id="401471"/>
    <lineage>
        <taxon>Bacteria</taxon>
        <taxon>Pseudomonadati</taxon>
        <taxon>Pseudomonadota</taxon>
        <taxon>Betaproteobacteria</taxon>
        <taxon>Burkholderiales</taxon>
        <taxon>Oxalobacteraceae</taxon>
        <taxon>Undibacterium</taxon>
    </lineage>
</organism>
<dbReference type="KEGG" id="upv:EJN92_01985"/>
<dbReference type="EMBL" id="CP034464">
    <property type="protein sequence ID" value="AZP10896.1"/>
    <property type="molecule type" value="Genomic_DNA"/>
</dbReference>
<protein>
    <submittedName>
        <fullName evidence="3">Siderophore-interacting protein</fullName>
    </submittedName>
</protein>
<dbReference type="OrthoDB" id="9814826at2"/>
<dbReference type="Gene3D" id="2.40.30.10">
    <property type="entry name" value="Translation factors"/>
    <property type="match status" value="1"/>
</dbReference>
<dbReference type="InterPro" id="IPR013113">
    <property type="entry name" value="SIP_FAD-bd"/>
</dbReference>
<name>A0A3Q9BND4_9BURK</name>
<evidence type="ECO:0000259" key="2">
    <source>
        <dbReference type="PROSITE" id="PS51384"/>
    </source>
</evidence>
<dbReference type="GO" id="GO:0016491">
    <property type="term" value="F:oxidoreductase activity"/>
    <property type="evidence" value="ECO:0007669"/>
    <property type="project" value="InterPro"/>
</dbReference>
<sequence length="277" mass="30888">MAPKILSYTMYTNTEKPTTNHIPITTIDAQNDIQQTIPVRPQLPAVVTAREQLSRARIRLTFSGDDVATFIRNKAAQAPGNWVKLFVPSSNGEIVGRAYTLRKFDLCMGTFEIDFFTHENGPASSWANSAQVGDTITFAGPRDGGFALNPISEWLVLIGDETCLSAIQVILSNLPSDLPGTVLIEVDDPDEHKPFFVGKNMKLQWIKRTHNPLKTDDALTKSLSNMEKLSGFGQAWVAGESSSVMVIRTFLQEKWKLDKESIRTKGYWKKGVTHFRS</sequence>
<accession>A0A3Q9BND4</accession>
<dbReference type="Pfam" id="PF04954">
    <property type="entry name" value="SIP"/>
    <property type="match status" value="1"/>
</dbReference>
<dbReference type="PROSITE" id="PS51384">
    <property type="entry name" value="FAD_FR"/>
    <property type="match status" value="1"/>
</dbReference>
<proteinExistence type="inferred from homology"/>
<dbReference type="InterPro" id="IPR017938">
    <property type="entry name" value="Riboflavin_synthase-like_b-brl"/>
</dbReference>
<evidence type="ECO:0000256" key="1">
    <source>
        <dbReference type="ARBA" id="ARBA00035644"/>
    </source>
</evidence>
<dbReference type="CDD" id="cd06193">
    <property type="entry name" value="siderophore_interacting"/>
    <property type="match status" value="1"/>
</dbReference>
<gene>
    <name evidence="3" type="ORF">EJN92_01985</name>
</gene>
<dbReference type="AlphaFoldDB" id="A0A3Q9BND4"/>